<evidence type="ECO:0000313" key="1">
    <source>
        <dbReference type="EMBL" id="RZC71015.1"/>
    </source>
</evidence>
<accession>A0A4Y7KGI5</accession>
<proteinExistence type="predicted"/>
<reference evidence="1 2" key="1">
    <citation type="journal article" date="2018" name="Science">
        <title>The opium poppy genome and morphinan production.</title>
        <authorList>
            <person name="Guo L."/>
            <person name="Winzer T."/>
            <person name="Yang X."/>
            <person name="Li Y."/>
            <person name="Ning Z."/>
            <person name="He Z."/>
            <person name="Teodor R."/>
            <person name="Lu Y."/>
            <person name="Bowser T.A."/>
            <person name="Graham I.A."/>
            <person name="Ye K."/>
        </authorList>
    </citation>
    <scope>NUCLEOTIDE SEQUENCE [LARGE SCALE GENOMIC DNA]</scope>
    <source>
        <strain evidence="2">cv. HN1</strain>
        <tissue evidence="1">Leaves</tissue>
    </source>
</reference>
<evidence type="ECO:0000313" key="2">
    <source>
        <dbReference type="Proteomes" id="UP000316621"/>
    </source>
</evidence>
<gene>
    <name evidence="1" type="ORF">C5167_034213</name>
</gene>
<organism evidence="1 2">
    <name type="scientific">Papaver somniferum</name>
    <name type="common">Opium poppy</name>
    <dbReference type="NCBI Taxonomy" id="3469"/>
    <lineage>
        <taxon>Eukaryota</taxon>
        <taxon>Viridiplantae</taxon>
        <taxon>Streptophyta</taxon>
        <taxon>Embryophyta</taxon>
        <taxon>Tracheophyta</taxon>
        <taxon>Spermatophyta</taxon>
        <taxon>Magnoliopsida</taxon>
        <taxon>Ranunculales</taxon>
        <taxon>Papaveraceae</taxon>
        <taxon>Papaveroideae</taxon>
        <taxon>Papaver</taxon>
    </lineage>
</organism>
<dbReference type="AlphaFoldDB" id="A0A4Y7KGI5"/>
<name>A0A4Y7KGI5_PAPSO</name>
<protein>
    <submittedName>
        <fullName evidence="1">Uncharacterized protein</fullName>
    </submittedName>
</protein>
<dbReference type="EMBL" id="CM010721">
    <property type="protein sequence ID" value="RZC71015.1"/>
    <property type="molecule type" value="Genomic_DNA"/>
</dbReference>
<keyword evidence="2" id="KW-1185">Reference proteome</keyword>
<sequence>MWTICSLEKVRTFILGNTCGQGNFGILGEGKRPKSQYQRIFSPNNSSSQPKKTLLLNFDGCDYGFF</sequence>
<dbReference type="Proteomes" id="UP000316621">
    <property type="component" value="Chromosome 7"/>
</dbReference>
<dbReference type="Gramene" id="RZC71015">
    <property type="protein sequence ID" value="RZC71015"/>
    <property type="gene ID" value="C5167_034213"/>
</dbReference>